<proteinExistence type="predicted"/>
<dbReference type="InterPro" id="IPR032710">
    <property type="entry name" value="NTF2-like_dom_sf"/>
</dbReference>
<organism evidence="2 3">
    <name type="scientific">Belliella filtrata</name>
    <dbReference type="NCBI Taxonomy" id="2923435"/>
    <lineage>
        <taxon>Bacteria</taxon>
        <taxon>Pseudomonadati</taxon>
        <taxon>Bacteroidota</taxon>
        <taxon>Cytophagia</taxon>
        <taxon>Cytophagales</taxon>
        <taxon>Cyclobacteriaceae</taxon>
        <taxon>Belliella</taxon>
    </lineage>
</organism>
<evidence type="ECO:0000313" key="2">
    <source>
        <dbReference type="EMBL" id="MCH7409765.1"/>
    </source>
</evidence>
<dbReference type="Proteomes" id="UP001165489">
    <property type="component" value="Unassembled WGS sequence"/>
</dbReference>
<feature type="chain" id="PRO_5045601726" evidence="1">
    <location>
        <begin position="21"/>
        <end position="151"/>
    </location>
</feature>
<reference evidence="2" key="1">
    <citation type="submission" date="2022-03" db="EMBL/GenBank/DDBJ databases">
        <title>De novo assembled genomes of Belliella spp. (Cyclobacteriaceae) strains.</title>
        <authorList>
            <person name="Szabo A."/>
            <person name="Korponai K."/>
            <person name="Felfoldi T."/>
        </authorList>
    </citation>
    <scope>NUCLEOTIDE SEQUENCE</scope>
    <source>
        <strain evidence="2">DSM 111904</strain>
    </source>
</reference>
<comment type="caution">
    <text evidence="2">The sequence shown here is derived from an EMBL/GenBank/DDBJ whole genome shotgun (WGS) entry which is preliminary data.</text>
</comment>
<dbReference type="Pfam" id="PF12893">
    <property type="entry name" value="Lumazine_bd_2"/>
    <property type="match status" value="1"/>
</dbReference>
<dbReference type="EMBL" id="JAKZGP010000022">
    <property type="protein sequence ID" value="MCH7409765.1"/>
    <property type="molecule type" value="Genomic_DNA"/>
</dbReference>
<protein>
    <submittedName>
        <fullName evidence="2">Nuclear transport factor 2 family protein</fullName>
    </submittedName>
</protein>
<evidence type="ECO:0000313" key="3">
    <source>
        <dbReference type="Proteomes" id="UP001165489"/>
    </source>
</evidence>
<dbReference type="InterPro" id="IPR039437">
    <property type="entry name" value="FrzH/put_lumazine-bd"/>
</dbReference>
<sequence length="151" mass="17023">MRKLFLILLTISLGQLSAFAQANHEAIKSTIDALFEGMKNKDQSMIESAFHTNAVMHTVAETDTGSTLGSNSVRDFVNRIATSPVETILDERILDYQIKIDGEMAQAWTPYEFFINNNFSHCGVNAFSLIKTPKGWKITYVIDTRRKENCN</sequence>
<keyword evidence="3" id="KW-1185">Reference proteome</keyword>
<dbReference type="SUPFAM" id="SSF54427">
    <property type="entry name" value="NTF2-like"/>
    <property type="match status" value="1"/>
</dbReference>
<keyword evidence="1" id="KW-0732">Signal</keyword>
<dbReference type="Gene3D" id="3.10.450.50">
    <property type="match status" value="1"/>
</dbReference>
<evidence type="ECO:0000256" key="1">
    <source>
        <dbReference type="SAM" id="SignalP"/>
    </source>
</evidence>
<dbReference type="RefSeq" id="WP_241348093.1">
    <property type="nucleotide sequence ID" value="NZ_JAKZGP010000022.1"/>
</dbReference>
<gene>
    <name evidence="2" type="ORF">MM239_10200</name>
</gene>
<accession>A0ABS9V189</accession>
<feature type="signal peptide" evidence="1">
    <location>
        <begin position="1"/>
        <end position="20"/>
    </location>
</feature>
<name>A0ABS9V189_9BACT</name>